<feature type="compositionally biased region" description="Basic residues" evidence="1">
    <location>
        <begin position="107"/>
        <end position="119"/>
    </location>
</feature>
<feature type="region of interest" description="Disordered" evidence="1">
    <location>
        <begin position="1"/>
        <end position="22"/>
    </location>
</feature>
<evidence type="ECO:0000313" key="2">
    <source>
        <dbReference type="EMBL" id="CBK19723.2"/>
    </source>
</evidence>
<feature type="compositionally biased region" description="Basic and acidic residues" evidence="1">
    <location>
        <begin position="1"/>
        <end position="14"/>
    </location>
</feature>
<dbReference type="GeneID" id="24917471"/>
<proteinExistence type="predicted"/>
<feature type="compositionally biased region" description="Acidic residues" evidence="1">
    <location>
        <begin position="75"/>
        <end position="84"/>
    </location>
</feature>
<organism evidence="2">
    <name type="scientific">Blastocystis hominis</name>
    <dbReference type="NCBI Taxonomy" id="12968"/>
    <lineage>
        <taxon>Eukaryota</taxon>
        <taxon>Sar</taxon>
        <taxon>Stramenopiles</taxon>
        <taxon>Bigyra</taxon>
        <taxon>Opalozoa</taxon>
        <taxon>Opalinata</taxon>
        <taxon>Blastocystidae</taxon>
        <taxon>Blastocystis</taxon>
    </lineage>
</organism>
<keyword evidence="3" id="KW-1185">Reference proteome</keyword>
<evidence type="ECO:0000256" key="1">
    <source>
        <dbReference type="SAM" id="MobiDB-lite"/>
    </source>
</evidence>
<feature type="region of interest" description="Disordered" evidence="1">
    <location>
        <begin position="61"/>
        <end position="119"/>
    </location>
</feature>
<evidence type="ECO:0000313" key="3">
    <source>
        <dbReference type="Proteomes" id="UP000008312"/>
    </source>
</evidence>
<dbReference type="AlphaFoldDB" id="D8LV84"/>
<dbReference type="InParanoid" id="D8LV84"/>
<gene>
    <name evidence="2" type="ORF">GSBLH_T00000152001</name>
</gene>
<feature type="compositionally biased region" description="Basic and acidic residues" evidence="1">
    <location>
        <begin position="61"/>
        <end position="74"/>
    </location>
</feature>
<protein>
    <submittedName>
        <fullName evidence="2">Uncharacterized protein</fullName>
    </submittedName>
</protein>
<dbReference type="EMBL" id="FN668638">
    <property type="protein sequence ID" value="CBK19723.2"/>
    <property type="molecule type" value="Genomic_DNA"/>
</dbReference>
<feature type="compositionally biased region" description="Basic and acidic residues" evidence="1">
    <location>
        <begin position="85"/>
        <end position="106"/>
    </location>
</feature>
<accession>D8LV84</accession>
<dbReference type="RefSeq" id="XP_012893771.1">
    <property type="nucleotide sequence ID" value="XM_013038317.1"/>
</dbReference>
<dbReference type="Proteomes" id="UP000008312">
    <property type="component" value="Unassembled WGS sequence"/>
</dbReference>
<sequence>MEEVEKVRAERSGDEQNIDLYGEETSEILRKAMQTQDDGKEVEDPPKYLSVFLAFRAALKKERAKRGGEKKGEKEEEEEEEEGEKEGKKELKAISSESQKRKEPEKKRKGTGAKRQRKK</sequence>
<reference evidence="2" key="1">
    <citation type="submission" date="2010-02" db="EMBL/GenBank/DDBJ databases">
        <title>Sequencing and annotation of the Blastocystis hominis genome.</title>
        <authorList>
            <person name="Wincker P."/>
        </authorList>
    </citation>
    <scope>NUCLEOTIDE SEQUENCE</scope>
    <source>
        <strain evidence="2">Singapore isolate B</strain>
    </source>
</reference>
<name>D8LV84_BLAHO</name>